<reference evidence="3" key="1">
    <citation type="submission" date="2016-06" db="EMBL/GenBank/DDBJ databases">
        <title>Complete genome sequence of Actinoalloteichus fjordicus DSM 46855 (=ADI127-17), type strain of the new species Actinoalloteichus fjordicus.</title>
        <authorList>
            <person name="Ruckert C."/>
            <person name="Nouioui I."/>
            <person name="Willmese J."/>
            <person name="van Wezel G."/>
            <person name="Klenk H.-P."/>
            <person name="Kalinowski J."/>
            <person name="Zotchev S.B."/>
        </authorList>
    </citation>
    <scope>NUCLEOTIDE SEQUENCE [LARGE SCALE GENOMIC DNA]</scope>
    <source>
        <strain evidence="3">ADI127-7</strain>
    </source>
</reference>
<dbReference type="AlphaFoldDB" id="A0AAC9LA82"/>
<dbReference type="InterPro" id="IPR001279">
    <property type="entry name" value="Metallo-B-lactamas"/>
</dbReference>
<dbReference type="SUPFAM" id="SSF56281">
    <property type="entry name" value="Metallo-hydrolase/oxidoreductase"/>
    <property type="match status" value="1"/>
</dbReference>
<organism evidence="2 3">
    <name type="scientific">Actinoalloteichus fjordicus</name>
    <dbReference type="NCBI Taxonomy" id="1612552"/>
    <lineage>
        <taxon>Bacteria</taxon>
        <taxon>Bacillati</taxon>
        <taxon>Actinomycetota</taxon>
        <taxon>Actinomycetes</taxon>
        <taxon>Pseudonocardiales</taxon>
        <taxon>Pseudonocardiaceae</taxon>
        <taxon>Actinoalloteichus</taxon>
    </lineage>
</organism>
<dbReference type="Pfam" id="PF00753">
    <property type="entry name" value="Lactamase_B"/>
    <property type="match status" value="1"/>
</dbReference>
<dbReference type="PANTHER" id="PTHR42951:SF4">
    <property type="entry name" value="ACYL-COENZYME A THIOESTERASE MBLAC2"/>
    <property type="match status" value="1"/>
</dbReference>
<dbReference type="Gene3D" id="3.60.15.10">
    <property type="entry name" value="Ribonuclease Z/Hydroxyacylglutathione hydrolase-like"/>
    <property type="match status" value="1"/>
</dbReference>
<proteinExistence type="predicted"/>
<dbReference type="InterPro" id="IPR050855">
    <property type="entry name" value="NDM-1-like"/>
</dbReference>
<dbReference type="RefSeq" id="WP_075739714.1">
    <property type="nucleotide sequence ID" value="NZ_CP016076.1"/>
</dbReference>
<dbReference type="InterPro" id="IPR036866">
    <property type="entry name" value="RibonucZ/Hydroxyglut_hydro"/>
</dbReference>
<evidence type="ECO:0000313" key="3">
    <source>
        <dbReference type="Proteomes" id="UP000185511"/>
    </source>
</evidence>
<dbReference type="EMBL" id="CP016076">
    <property type="protein sequence ID" value="APU13661.1"/>
    <property type="molecule type" value="Genomic_DNA"/>
</dbReference>
<dbReference type="SMART" id="SM00849">
    <property type="entry name" value="Lactamase_B"/>
    <property type="match status" value="1"/>
</dbReference>
<feature type="domain" description="Metallo-beta-lactamase" evidence="1">
    <location>
        <begin position="29"/>
        <end position="220"/>
    </location>
</feature>
<dbReference type="CDD" id="cd16282">
    <property type="entry name" value="metallo-hydrolase-like_MBL-fold"/>
    <property type="match status" value="1"/>
</dbReference>
<gene>
    <name evidence="2" type="ORF">UA74_07965</name>
</gene>
<sequence>MTEPPEPAPAAWWSEIADGVLVRRHRELDLSTGLVIGTRSCLVIDTGGDHRQGAALAAAVRERTSLPWAVVYTHAHFDHCFGTEAFLPCPVWAHERLPAVLRATASAQRDQWSTHYRDEGRPDLADALSASRAVPPDRTVTDHVEVDLGGRTVVLEHLGRGHTDHDLIVTVPDVDVVFTGDLIEQGAPPAFEDSFPRDWAALAAGLAERGSAVTRFVPGHGRPVDIAFVRTQAAQLRTLVEHAAALGAVSYAAEEGPTHPFGAAVVRTAADRLR</sequence>
<dbReference type="PANTHER" id="PTHR42951">
    <property type="entry name" value="METALLO-BETA-LACTAMASE DOMAIN-CONTAINING"/>
    <property type="match status" value="1"/>
</dbReference>
<dbReference type="KEGG" id="acad:UA74_07965"/>
<evidence type="ECO:0000313" key="2">
    <source>
        <dbReference type="EMBL" id="APU13661.1"/>
    </source>
</evidence>
<keyword evidence="2" id="KW-0378">Hydrolase</keyword>
<name>A0AAC9LA82_9PSEU</name>
<accession>A0AAC9LA82</accession>
<evidence type="ECO:0000259" key="1">
    <source>
        <dbReference type="SMART" id="SM00849"/>
    </source>
</evidence>
<keyword evidence="3" id="KW-1185">Reference proteome</keyword>
<dbReference type="GO" id="GO:0016787">
    <property type="term" value="F:hydrolase activity"/>
    <property type="evidence" value="ECO:0007669"/>
    <property type="project" value="UniProtKB-KW"/>
</dbReference>
<protein>
    <submittedName>
        <fullName evidence="2">Zn-dependent hydrolase, glyoxylase</fullName>
    </submittedName>
</protein>
<dbReference type="Proteomes" id="UP000185511">
    <property type="component" value="Chromosome"/>
</dbReference>